<evidence type="ECO:0000313" key="3">
    <source>
        <dbReference type="Proteomes" id="UP000694397"/>
    </source>
</evidence>
<dbReference type="GeneTree" id="ENSGT00610000087473"/>
<evidence type="ECO:0000256" key="1">
    <source>
        <dbReference type="SAM" id="Coils"/>
    </source>
</evidence>
<proteinExistence type="predicted"/>
<dbReference type="Gene3D" id="1.20.1170.10">
    <property type="match status" value="1"/>
</dbReference>
<dbReference type="Ensembl" id="ENSSFOT00015081506.1">
    <property type="protein sequence ID" value="ENSSFOP00015048349.1"/>
    <property type="gene ID" value="ENSSFOG00015028143.1"/>
</dbReference>
<evidence type="ECO:0000313" key="2">
    <source>
        <dbReference type="Ensembl" id="ENSSFOP00015048349.1"/>
    </source>
</evidence>
<reference evidence="2" key="3">
    <citation type="submission" date="2025-09" db="UniProtKB">
        <authorList>
            <consortium name="Ensembl"/>
        </authorList>
    </citation>
    <scope>IDENTIFICATION</scope>
</reference>
<accession>A0A8C9TBS1</accession>
<name>A0A8C9TBS1_SCLFO</name>
<keyword evidence="3" id="KW-1185">Reference proteome</keyword>
<reference evidence="2 3" key="1">
    <citation type="submission" date="2019-04" db="EMBL/GenBank/DDBJ databases">
        <authorList>
            <consortium name="Wellcome Sanger Institute Data Sharing"/>
        </authorList>
    </citation>
    <scope>NUCLEOTIDE SEQUENCE [LARGE SCALE GENOMIC DNA]</scope>
</reference>
<reference evidence="2" key="2">
    <citation type="submission" date="2025-08" db="UniProtKB">
        <authorList>
            <consortium name="Ensembl"/>
        </authorList>
    </citation>
    <scope>IDENTIFICATION</scope>
</reference>
<protein>
    <submittedName>
        <fullName evidence="2">Uncharacterized protein</fullName>
    </submittedName>
</protein>
<keyword evidence="1" id="KW-0175">Coiled coil</keyword>
<feature type="coiled-coil region" evidence="1">
    <location>
        <begin position="225"/>
        <end position="262"/>
    </location>
</feature>
<dbReference type="OrthoDB" id="10260387at2759"/>
<sequence>MYINCVLVLFRETASKEKSFVLAVAPSFIERLQAFNDLSVILIDADEVIKGAEYEQIRSFILKAKQSFELSECKASGQLQLTDEEYERLIAKIGELQRQRENKETEHKNLSDELASNQRMLQSYRQSLENARSHLASTQKTLNEIRARMEHDEAVRNAGIGLMFIPIVGPIIGECPNLIFSSSLTSTLYLNNATGAKNQAESEVQCWVGRVESTSRDLSNCETKVKEKMTEISNVKMNLEEIEKVKQELSRQRSSVAAIQEKLRAAVRVLGKLTGTASVAEAQTRKFVFLEPIMVILQEIHDIVAGISEKVQYLLCHETGVKNTIDCFEQNSKKLKALCDKNC</sequence>
<dbReference type="Proteomes" id="UP000694397">
    <property type="component" value="Chromosome 5"/>
</dbReference>
<feature type="coiled-coil region" evidence="1">
    <location>
        <begin position="79"/>
        <end position="148"/>
    </location>
</feature>
<dbReference type="AlphaFoldDB" id="A0A8C9TBS1"/>
<organism evidence="2 3">
    <name type="scientific">Scleropages formosus</name>
    <name type="common">Asian bonytongue</name>
    <name type="synonym">Osteoglossum formosum</name>
    <dbReference type="NCBI Taxonomy" id="113540"/>
    <lineage>
        <taxon>Eukaryota</taxon>
        <taxon>Metazoa</taxon>
        <taxon>Chordata</taxon>
        <taxon>Craniata</taxon>
        <taxon>Vertebrata</taxon>
        <taxon>Euteleostomi</taxon>
        <taxon>Actinopterygii</taxon>
        <taxon>Neopterygii</taxon>
        <taxon>Teleostei</taxon>
        <taxon>Osteoglossocephala</taxon>
        <taxon>Osteoglossomorpha</taxon>
        <taxon>Osteoglossiformes</taxon>
        <taxon>Osteoglossidae</taxon>
        <taxon>Scleropages</taxon>
    </lineage>
</organism>